<evidence type="ECO:0000313" key="15">
    <source>
        <dbReference type="EMBL" id="PVY45586.1"/>
    </source>
</evidence>
<keyword evidence="7 9" id="KW-0030">Aminoacyl-tRNA synthetase</keyword>
<dbReference type="GO" id="GO:0006425">
    <property type="term" value="P:glutaminyl-tRNA aminoacylation"/>
    <property type="evidence" value="ECO:0007669"/>
    <property type="project" value="UniProtKB-UniRule"/>
</dbReference>
<dbReference type="CDD" id="cd00807">
    <property type="entry name" value="GlnRS_core"/>
    <property type="match status" value="1"/>
</dbReference>
<dbReference type="InterPro" id="IPR050132">
    <property type="entry name" value="Gln/Glu-tRNA_Ligase"/>
</dbReference>
<dbReference type="Pfam" id="PF20974">
    <property type="entry name" value="tRNA-synt_1c_C2"/>
    <property type="match status" value="1"/>
</dbReference>
<sequence>MAETTENNAAPLDFIREMVAADMKSGKYNGKVVTRFPPEPNGYLHIGHAKAICLDFGIAAENNGVCHLRFDDTNPTKEDTEYEESIQNDVRWLGFDFGKHLYYASDYFERMYECAVELIKRGKAYVCDLSAEEWDEYRGDLANPGKESPGRKRSVEENLDLFARMRAGEFEDGAKVLRARIDMASPNINMRDPVIYRIRRAHHFRHGDKWCIYPMYDYAHPLEDAFEGVTHSLCTLEFEIHRPLYDWVLDSLGYKFPDRPQQTEFSRLNLTYTVMSKRKLLQLVKENHVHGWDDPRMPTLSGMRRRGIPASAIRRLCKMVGVTKFDGLTDVAVLEYCVREELNSSAPRFLAVLDPLKVTITNFPEEGVEPLDAVNNPEDPAAGCRKLAFTRELYIEKSDFMMEPPKGYFRLAPGKEVRLRYGYFIKCEEVVTDAAGNVIELKCSFDPATRGGSAPDGRKVKGTIHWVSASESVPAEVRLYDRLFSVEQPGADGVDFLTQLNADSLKVVTGRLEPELAKLASGSTVQFERLGYFTVDPDSAPGKPVFNRTVTLKDSWGNKLNAAKNGK</sequence>
<feature type="binding site" evidence="9">
    <location>
        <begin position="39"/>
        <end position="41"/>
    </location>
    <ligand>
        <name>ATP</name>
        <dbReference type="ChEBI" id="CHEBI:30616"/>
    </ligand>
</feature>
<dbReference type="PANTHER" id="PTHR43097:SF5">
    <property type="entry name" value="GLUTAMATE--TRNA LIGASE"/>
    <property type="match status" value="1"/>
</dbReference>
<dbReference type="InterPro" id="IPR020058">
    <property type="entry name" value="Glu/Gln-tRNA-synth_Ib_cat-dom"/>
</dbReference>
<feature type="binding site" evidence="9">
    <location>
        <begin position="275"/>
        <end position="277"/>
    </location>
    <ligand>
        <name>ATP</name>
        <dbReference type="ChEBI" id="CHEBI:30616"/>
    </ligand>
</feature>
<dbReference type="Proteomes" id="UP000576225">
    <property type="component" value="Unassembled WGS sequence"/>
</dbReference>
<dbReference type="PRINTS" id="PR00987">
    <property type="entry name" value="TRNASYNTHGLU"/>
</dbReference>
<dbReference type="InterPro" id="IPR001412">
    <property type="entry name" value="aa-tRNA-synth_I_CS"/>
</dbReference>
<evidence type="ECO:0000259" key="11">
    <source>
        <dbReference type="Pfam" id="PF00749"/>
    </source>
</evidence>
<reference evidence="15 16" key="1">
    <citation type="submission" date="2018-04" db="EMBL/GenBank/DDBJ databases">
        <title>Genomic Encyclopedia of Type Strains, Phase IV (KMG-IV): sequencing the most valuable type-strain genomes for metagenomic binning, comparative biology and taxonomic classification.</title>
        <authorList>
            <person name="Goeker M."/>
        </authorList>
    </citation>
    <scope>NUCLEOTIDE SEQUENCE [LARGE SCALE GENOMIC DNA]</scope>
    <source>
        <strain evidence="15 16">DSM 14823</strain>
    </source>
</reference>
<dbReference type="InterPro" id="IPR020056">
    <property type="entry name" value="Rbsml_bL25/Gln-tRNA_synth_N"/>
</dbReference>
<dbReference type="PANTHER" id="PTHR43097">
    <property type="entry name" value="GLUTAMINE-TRNA LIGASE"/>
    <property type="match status" value="1"/>
</dbReference>
<feature type="domain" description="tRNA synthetases class I (E and Q) anti-codon binding" evidence="13">
    <location>
        <begin position="463"/>
        <end position="536"/>
    </location>
</feature>
<reference evidence="14 17" key="2">
    <citation type="submission" date="2020-04" db="EMBL/GenBank/DDBJ databases">
        <authorList>
            <person name="Hitch T.C.A."/>
            <person name="Wylensek D."/>
            <person name="Clavel T."/>
        </authorList>
    </citation>
    <scope>NUCLEOTIDE SEQUENCE [LARGE SCALE GENOMIC DNA]</scope>
    <source>
        <strain evidence="14 17">COR2-253-APC-1A</strain>
    </source>
</reference>
<keyword evidence="16" id="KW-1185">Reference proteome</keyword>
<evidence type="ECO:0000313" key="17">
    <source>
        <dbReference type="Proteomes" id="UP000576225"/>
    </source>
</evidence>
<comment type="subcellular location">
    <subcellularLocation>
        <location evidence="9">Cytoplasm</location>
    </subcellularLocation>
</comment>
<evidence type="ECO:0000259" key="13">
    <source>
        <dbReference type="Pfam" id="PF20974"/>
    </source>
</evidence>
<feature type="binding site" evidence="9">
    <location>
        <begin position="267"/>
        <end position="268"/>
    </location>
    <ligand>
        <name>ATP</name>
        <dbReference type="ChEBI" id="CHEBI:30616"/>
    </ligand>
</feature>
<comment type="subunit">
    <text evidence="9">Monomer.</text>
</comment>
<evidence type="ECO:0000256" key="5">
    <source>
        <dbReference type="ARBA" id="ARBA00022840"/>
    </source>
</evidence>
<evidence type="ECO:0000256" key="2">
    <source>
        <dbReference type="ARBA" id="ARBA00022490"/>
    </source>
</evidence>
<dbReference type="InterPro" id="IPR004514">
    <property type="entry name" value="Gln-tRNA-synth"/>
</dbReference>
<dbReference type="Gene3D" id="3.40.50.620">
    <property type="entry name" value="HUPs"/>
    <property type="match status" value="1"/>
</dbReference>
<dbReference type="GO" id="GO:0005829">
    <property type="term" value="C:cytosol"/>
    <property type="evidence" value="ECO:0007669"/>
    <property type="project" value="TreeGrafter"/>
</dbReference>
<dbReference type="InterPro" id="IPR020059">
    <property type="entry name" value="Glu/Gln-tRNA-synth_Ib_codon-bd"/>
</dbReference>
<evidence type="ECO:0000256" key="7">
    <source>
        <dbReference type="ARBA" id="ARBA00023146"/>
    </source>
</evidence>
<dbReference type="HAMAP" id="MF_00126">
    <property type="entry name" value="Gln_tRNA_synth"/>
    <property type="match status" value="1"/>
</dbReference>
<evidence type="ECO:0000313" key="16">
    <source>
        <dbReference type="Proteomes" id="UP000245959"/>
    </source>
</evidence>
<dbReference type="GO" id="GO:0004819">
    <property type="term" value="F:glutamine-tRNA ligase activity"/>
    <property type="evidence" value="ECO:0007669"/>
    <property type="project" value="UniProtKB-UniRule"/>
</dbReference>
<comment type="caution">
    <text evidence="15">The sequence shown here is derived from an EMBL/GenBank/DDBJ whole genome shotgun (WGS) entry which is preliminary data.</text>
</comment>
<evidence type="ECO:0000256" key="10">
    <source>
        <dbReference type="RuleBase" id="RU363037"/>
    </source>
</evidence>
<evidence type="ECO:0000313" key="14">
    <source>
        <dbReference type="EMBL" id="NMD88941.1"/>
    </source>
</evidence>
<evidence type="ECO:0000256" key="1">
    <source>
        <dbReference type="ARBA" id="ARBA00005594"/>
    </source>
</evidence>
<feature type="domain" description="Glutamyl/glutaminyl-tRNA synthetase class Ib catalytic" evidence="11">
    <location>
        <begin position="31"/>
        <end position="343"/>
    </location>
</feature>
<keyword evidence="6 9" id="KW-0648">Protein biosynthesis</keyword>
<dbReference type="PROSITE" id="PS00178">
    <property type="entry name" value="AA_TRNA_LIGASE_I"/>
    <property type="match status" value="1"/>
</dbReference>
<organism evidence="15 16">
    <name type="scientific">Victivallis vadensis</name>
    <dbReference type="NCBI Taxonomy" id="172901"/>
    <lineage>
        <taxon>Bacteria</taxon>
        <taxon>Pseudomonadati</taxon>
        <taxon>Lentisphaerota</taxon>
        <taxon>Lentisphaeria</taxon>
        <taxon>Victivallales</taxon>
        <taxon>Victivallaceae</taxon>
        <taxon>Victivallis</taxon>
    </lineage>
</organism>
<dbReference type="Pfam" id="PF00749">
    <property type="entry name" value="tRNA-synt_1c"/>
    <property type="match status" value="1"/>
</dbReference>
<name>A0A2U1BA94_9BACT</name>
<dbReference type="InterPro" id="IPR011035">
    <property type="entry name" value="Ribosomal_bL25/Gln-tRNA_synth"/>
</dbReference>
<keyword evidence="3 9" id="KW-0436">Ligase</keyword>
<accession>A0A2U1BA94</accession>
<gene>
    <name evidence="9" type="primary">glnS</name>
    <name evidence="15" type="ORF">C8D82_102158</name>
    <name evidence="14" type="ORF">HF882_20350</name>
</gene>
<evidence type="ECO:0000256" key="8">
    <source>
        <dbReference type="ARBA" id="ARBA00048270"/>
    </source>
</evidence>
<dbReference type="SUPFAM" id="SSF50715">
    <property type="entry name" value="Ribosomal protein L25-like"/>
    <property type="match status" value="1"/>
</dbReference>
<dbReference type="InterPro" id="IPR049437">
    <property type="entry name" value="tRNA-synt_1c_C2"/>
</dbReference>
<feature type="binding site" evidence="9">
    <location>
        <position position="216"/>
    </location>
    <ligand>
        <name>L-glutamine</name>
        <dbReference type="ChEBI" id="CHEBI:58359"/>
    </ligand>
</feature>
<feature type="binding site" evidence="9">
    <location>
        <position position="235"/>
    </location>
    <ligand>
        <name>ATP</name>
        <dbReference type="ChEBI" id="CHEBI:30616"/>
    </ligand>
</feature>
<proteinExistence type="inferred from homology"/>
<dbReference type="GO" id="GO:0006424">
    <property type="term" value="P:glutamyl-tRNA aminoacylation"/>
    <property type="evidence" value="ECO:0007669"/>
    <property type="project" value="UniProtKB-UniRule"/>
</dbReference>
<dbReference type="InterPro" id="IPR014729">
    <property type="entry name" value="Rossmann-like_a/b/a_fold"/>
</dbReference>
<keyword evidence="4 9" id="KW-0547">Nucleotide-binding</keyword>
<dbReference type="EC" id="6.1.1.18" evidence="9"/>
<evidence type="ECO:0000259" key="12">
    <source>
        <dbReference type="Pfam" id="PF03950"/>
    </source>
</evidence>
<dbReference type="Proteomes" id="UP000245959">
    <property type="component" value="Unassembled WGS sequence"/>
</dbReference>
<dbReference type="InterPro" id="IPR000924">
    <property type="entry name" value="Glu/Gln-tRNA-synth"/>
</dbReference>
<dbReference type="SUPFAM" id="SSF52374">
    <property type="entry name" value="Nucleotidylyl transferase"/>
    <property type="match status" value="1"/>
</dbReference>
<dbReference type="NCBIfam" id="TIGR00440">
    <property type="entry name" value="glnS"/>
    <property type="match status" value="1"/>
</dbReference>
<keyword evidence="2 9" id="KW-0963">Cytoplasm</keyword>
<dbReference type="Pfam" id="PF03950">
    <property type="entry name" value="tRNA-synt_1c_C"/>
    <property type="match status" value="1"/>
</dbReference>
<dbReference type="FunFam" id="3.40.50.620:FF:000037">
    <property type="entry name" value="Glutamine--tRNA ligase cytoplasmic"/>
    <property type="match status" value="1"/>
</dbReference>
<feature type="binding site" evidence="9">
    <location>
        <begin position="45"/>
        <end position="51"/>
    </location>
    <ligand>
        <name>ATP</name>
        <dbReference type="ChEBI" id="CHEBI:30616"/>
    </ligand>
</feature>
<feature type="domain" description="Glutamyl/glutaminyl-tRNA synthetase class Ib anti-codon binding" evidence="12">
    <location>
        <begin position="346"/>
        <end position="446"/>
    </location>
</feature>
<feature type="short sequence motif" description="'KMSKS' region" evidence="9">
    <location>
        <begin position="274"/>
        <end position="278"/>
    </location>
</feature>
<evidence type="ECO:0000256" key="3">
    <source>
        <dbReference type="ARBA" id="ARBA00022598"/>
    </source>
</evidence>
<dbReference type="GO" id="GO:0005524">
    <property type="term" value="F:ATP binding"/>
    <property type="evidence" value="ECO:0007669"/>
    <property type="project" value="UniProtKB-UniRule"/>
</dbReference>
<evidence type="ECO:0000256" key="6">
    <source>
        <dbReference type="ARBA" id="ARBA00022917"/>
    </source>
</evidence>
<dbReference type="RefSeq" id="WP_116882611.1">
    <property type="nucleotide sequence ID" value="NZ_CAUHRZ010000060.1"/>
</dbReference>
<keyword evidence="5 9" id="KW-0067">ATP-binding</keyword>
<dbReference type="NCBIfam" id="NF011291">
    <property type="entry name" value="PRK14703.1"/>
    <property type="match status" value="1"/>
</dbReference>
<protein>
    <recommendedName>
        <fullName evidence="9">Glutamine--tRNA ligase</fullName>
        <ecNumber evidence="9">6.1.1.18</ecNumber>
    </recommendedName>
    <alternativeName>
        <fullName evidence="9">Glutaminyl-tRNA synthetase</fullName>
        <shortName evidence="9">GlnRS</shortName>
    </alternativeName>
</protein>
<dbReference type="EMBL" id="JABAEW010000066">
    <property type="protein sequence ID" value="NMD88941.1"/>
    <property type="molecule type" value="Genomic_DNA"/>
</dbReference>
<evidence type="ECO:0000256" key="4">
    <source>
        <dbReference type="ARBA" id="ARBA00022741"/>
    </source>
</evidence>
<comment type="caution">
    <text evidence="9">Lacks conserved residue(s) required for the propagation of feature annotation.</text>
</comment>
<evidence type="ECO:0000256" key="9">
    <source>
        <dbReference type="HAMAP-Rule" id="MF_00126"/>
    </source>
</evidence>
<comment type="catalytic activity">
    <reaction evidence="8 9">
        <text>tRNA(Gln) + L-glutamine + ATP = L-glutaminyl-tRNA(Gln) + AMP + diphosphate</text>
        <dbReference type="Rhea" id="RHEA:20121"/>
        <dbReference type="Rhea" id="RHEA-COMP:9662"/>
        <dbReference type="Rhea" id="RHEA-COMP:9681"/>
        <dbReference type="ChEBI" id="CHEBI:30616"/>
        <dbReference type="ChEBI" id="CHEBI:33019"/>
        <dbReference type="ChEBI" id="CHEBI:58359"/>
        <dbReference type="ChEBI" id="CHEBI:78442"/>
        <dbReference type="ChEBI" id="CHEBI:78521"/>
        <dbReference type="ChEBI" id="CHEBI:456215"/>
        <dbReference type="EC" id="6.1.1.18"/>
    </reaction>
</comment>
<dbReference type="AlphaFoldDB" id="A0A2U1BA94"/>
<comment type="similarity">
    <text evidence="1 9 10">Belongs to the class-I aminoacyl-tRNA synthetase family.</text>
</comment>
<dbReference type="GeneID" id="78293944"/>
<feature type="binding site" evidence="9">
    <location>
        <position position="71"/>
    </location>
    <ligand>
        <name>L-glutamine</name>
        <dbReference type="ChEBI" id="CHEBI:58359"/>
    </ligand>
</feature>
<dbReference type="Gene3D" id="2.40.240.10">
    <property type="entry name" value="Ribosomal Protein L25, Chain P"/>
    <property type="match status" value="2"/>
</dbReference>
<dbReference type="EMBL" id="QEKH01000002">
    <property type="protein sequence ID" value="PVY45586.1"/>
    <property type="molecule type" value="Genomic_DNA"/>
</dbReference>
<dbReference type="InterPro" id="IPR022861">
    <property type="entry name" value="Gln_tRNA_ligase_bac"/>
</dbReference>
<dbReference type="FunFam" id="2.40.240.10:FF:000001">
    <property type="entry name" value="Glutamine--tRNA ligase"/>
    <property type="match status" value="1"/>
</dbReference>
<feature type="short sequence motif" description="'HIGH' region" evidence="9">
    <location>
        <begin position="38"/>
        <end position="48"/>
    </location>
</feature>